<sequence>MNQTLNSKIHTHLKGPQILEDCLILPSLLSPNSNFQNDISASLKIFLPNKRLTISKNSHSSPRHSLTPAPSKVKKSFLSRKKHKSPQLKSYKISPEKSSVPSVTYLYETPYKALYGSQKSCFPKISLSSGNHKGKFN</sequence>
<feature type="compositionally biased region" description="Polar residues" evidence="1">
    <location>
        <begin position="54"/>
        <end position="64"/>
    </location>
</feature>
<feature type="region of interest" description="Disordered" evidence="1">
    <location>
        <begin position="54"/>
        <end position="93"/>
    </location>
</feature>
<dbReference type="AlphaFoldDB" id="A0AAU9K5G4"/>
<gene>
    <name evidence="2" type="ORF">BSTOLATCC_MIC62393</name>
</gene>
<proteinExistence type="predicted"/>
<evidence type="ECO:0000256" key="1">
    <source>
        <dbReference type="SAM" id="MobiDB-lite"/>
    </source>
</evidence>
<keyword evidence="3" id="KW-1185">Reference proteome</keyword>
<feature type="compositionally biased region" description="Basic residues" evidence="1">
    <location>
        <begin position="72"/>
        <end position="86"/>
    </location>
</feature>
<dbReference type="EMBL" id="CAJZBQ010000060">
    <property type="protein sequence ID" value="CAG9334808.1"/>
    <property type="molecule type" value="Genomic_DNA"/>
</dbReference>
<evidence type="ECO:0000313" key="3">
    <source>
        <dbReference type="Proteomes" id="UP001162131"/>
    </source>
</evidence>
<dbReference type="Proteomes" id="UP001162131">
    <property type="component" value="Unassembled WGS sequence"/>
</dbReference>
<name>A0AAU9K5G4_9CILI</name>
<evidence type="ECO:0000313" key="2">
    <source>
        <dbReference type="EMBL" id="CAG9334808.1"/>
    </source>
</evidence>
<protein>
    <submittedName>
        <fullName evidence="2">Uncharacterized protein</fullName>
    </submittedName>
</protein>
<organism evidence="2 3">
    <name type="scientific">Blepharisma stoltei</name>
    <dbReference type="NCBI Taxonomy" id="1481888"/>
    <lineage>
        <taxon>Eukaryota</taxon>
        <taxon>Sar</taxon>
        <taxon>Alveolata</taxon>
        <taxon>Ciliophora</taxon>
        <taxon>Postciliodesmatophora</taxon>
        <taxon>Heterotrichea</taxon>
        <taxon>Heterotrichida</taxon>
        <taxon>Blepharismidae</taxon>
        <taxon>Blepharisma</taxon>
    </lineage>
</organism>
<comment type="caution">
    <text evidence="2">The sequence shown here is derived from an EMBL/GenBank/DDBJ whole genome shotgun (WGS) entry which is preliminary data.</text>
</comment>
<reference evidence="2" key="1">
    <citation type="submission" date="2021-09" db="EMBL/GenBank/DDBJ databases">
        <authorList>
            <consortium name="AG Swart"/>
            <person name="Singh M."/>
            <person name="Singh A."/>
            <person name="Seah K."/>
            <person name="Emmerich C."/>
        </authorList>
    </citation>
    <scope>NUCLEOTIDE SEQUENCE</scope>
    <source>
        <strain evidence="2">ATCC30299</strain>
    </source>
</reference>
<accession>A0AAU9K5G4</accession>